<evidence type="ECO:0000313" key="2">
    <source>
        <dbReference type="Proteomes" id="UP000814140"/>
    </source>
</evidence>
<dbReference type="EMBL" id="MU277236">
    <property type="protein sequence ID" value="KAI0058333.1"/>
    <property type="molecule type" value="Genomic_DNA"/>
</dbReference>
<gene>
    <name evidence="1" type="ORF">BV25DRAFT_1919390</name>
</gene>
<dbReference type="Proteomes" id="UP000814140">
    <property type="component" value="Unassembled WGS sequence"/>
</dbReference>
<sequence>MQDISALSVSTVFLTLGASFGLYVLYGFVVAQLLAFTSPLRDLPGPKRSSFVFGSYPGIPEFEATRLQEEWTEQYGHTYKFHSFFGTQKVTTTDLKALNHILSHGDEFHKSNPNPAFGPIQVRKFTELFVDKSIELRDIWLSKTRESTRKDGRATVDAFKWLNKVTLDIIGLAGFNYDFGALYSTDDEPNELSEAVREMFTFDNKDFLLLLQLVVPAARIIPSARSRMNTRCLQTIRRIGMEMIVQKKATVLEESSNTDNDASVVERKDVQGHDLLSLLIKSNMAADLPERGRMSDEEILSQVPTFLVAGHETTSTGVAWTMFALAGHPNIQAKLRAEVCAHPTNRPTMDELNAMTYLDCVVREAMRLHSPVSNTERVAVHDTVVPVGNPFIDNHGVQRNEIRLAKGDIVWIPIREINRSEELWGEDANEFRPERWTDVPESARSIPGVWGNMMTFLSGPHACIGYRFSIIETKALLFTIVRSFEFELAVSAEDIVRKTRIVGRPGSSSNPDAGATLPVLLRPVNKD</sequence>
<reference evidence="1" key="1">
    <citation type="submission" date="2021-03" db="EMBL/GenBank/DDBJ databases">
        <authorList>
            <consortium name="DOE Joint Genome Institute"/>
            <person name="Ahrendt S."/>
            <person name="Looney B.P."/>
            <person name="Miyauchi S."/>
            <person name="Morin E."/>
            <person name="Drula E."/>
            <person name="Courty P.E."/>
            <person name="Chicoki N."/>
            <person name="Fauchery L."/>
            <person name="Kohler A."/>
            <person name="Kuo A."/>
            <person name="Labutti K."/>
            <person name="Pangilinan J."/>
            <person name="Lipzen A."/>
            <person name="Riley R."/>
            <person name="Andreopoulos W."/>
            <person name="He G."/>
            <person name="Johnson J."/>
            <person name="Barry K.W."/>
            <person name="Grigoriev I.V."/>
            <person name="Nagy L."/>
            <person name="Hibbett D."/>
            <person name="Henrissat B."/>
            <person name="Matheny P.B."/>
            <person name="Labbe J."/>
            <person name="Martin F."/>
        </authorList>
    </citation>
    <scope>NUCLEOTIDE SEQUENCE</scope>
    <source>
        <strain evidence="1">HHB10654</strain>
    </source>
</reference>
<protein>
    <submittedName>
        <fullName evidence="1">Cytochrome P450</fullName>
    </submittedName>
</protein>
<keyword evidence="2" id="KW-1185">Reference proteome</keyword>
<comment type="caution">
    <text evidence="1">The sequence shown here is derived from an EMBL/GenBank/DDBJ whole genome shotgun (WGS) entry which is preliminary data.</text>
</comment>
<organism evidence="1 2">
    <name type="scientific">Artomyces pyxidatus</name>
    <dbReference type="NCBI Taxonomy" id="48021"/>
    <lineage>
        <taxon>Eukaryota</taxon>
        <taxon>Fungi</taxon>
        <taxon>Dikarya</taxon>
        <taxon>Basidiomycota</taxon>
        <taxon>Agaricomycotina</taxon>
        <taxon>Agaricomycetes</taxon>
        <taxon>Russulales</taxon>
        <taxon>Auriscalpiaceae</taxon>
        <taxon>Artomyces</taxon>
    </lineage>
</organism>
<reference evidence="1" key="2">
    <citation type="journal article" date="2022" name="New Phytol.">
        <title>Evolutionary transition to the ectomycorrhizal habit in the genomes of a hyperdiverse lineage of mushroom-forming fungi.</title>
        <authorList>
            <person name="Looney B."/>
            <person name="Miyauchi S."/>
            <person name="Morin E."/>
            <person name="Drula E."/>
            <person name="Courty P.E."/>
            <person name="Kohler A."/>
            <person name="Kuo A."/>
            <person name="LaButti K."/>
            <person name="Pangilinan J."/>
            <person name="Lipzen A."/>
            <person name="Riley R."/>
            <person name="Andreopoulos W."/>
            <person name="He G."/>
            <person name="Johnson J."/>
            <person name="Nolan M."/>
            <person name="Tritt A."/>
            <person name="Barry K.W."/>
            <person name="Grigoriev I.V."/>
            <person name="Nagy L.G."/>
            <person name="Hibbett D."/>
            <person name="Henrissat B."/>
            <person name="Matheny P.B."/>
            <person name="Labbe J."/>
            <person name="Martin F.M."/>
        </authorList>
    </citation>
    <scope>NUCLEOTIDE SEQUENCE</scope>
    <source>
        <strain evidence="1">HHB10654</strain>
    </source>
</reference>
<accession>A0ACB8SPB5</accession>
<proteinExistence type="predicted"/>
<name>A0ACB8SPB5_9AGAM</name>
<evidence type="ECO:0000313" key="1">
    <source>
        <dbReference type="EMBL" id="KAI0058333.1"/>
    </source>
</evidence>